<evidence type="ECO:0000259" key="12">
    <source>
        <dbReference type="PROSITE" id="PS50011"/>
    </source>
</evidence>
<comment type="catalytic activity">
    <reaction evidence="9">
        <text>L-seryl-[protein] + ATP = O-phospho-L-seryl-[protein] + ADP + H(+)</text>
        <dbReference type="Rhea" id="RHEA:17989"/>
        <dbReference type="Rhea" id="RHEA-COMP:9863"/>
        <dbReference type="Rhea" id="RHEA-COMP:11604"/>
        <dbReference type="ChEBI" id="CHEBI:15378"/>
        <dbReference type="ChEBI" id="CHEBI:29999"/>
        <dbReference type="ChEBI" id="CHEBI:30616"/>
        <dbReference type="ChEBI" id="CHEBI:83421"/>
        <dbReference type="ChEBI" id="CHEBI:456216"/>
        <dbReference type="EC" id="2.7.11.1"/>
    </reaction>
</comment>
<accession>A0A1H1RNH9</accession>
<keyword evidence="11" id="KW-1133">Transmembrane helix</keyword>
<keyword evidence="11" id="KW-0812">Transmembrane</keyword>
<dbReference type="GO" id="GO:0004674">
    <property type="term" value="F:protein serine/threonine kinase activity"/>
    <property type="evidence" value="ECO:0007669"/>
    <property type="project" value="UniProtKB-KW"/>
</dbReference>
<evidence type="ECO:0000313" key="13">
    <source>
        <dbReference type="EMBL" id="SDS37347.1"/>
    </source>
</evidence>
<evidence type="ECO:0000313" key="14">
    <source>
        <dbReference type="Proteomes" id="UP000199700"/>
    </source>
</evidence>
<comment type="catalytic activity">
    <reaction evidence="8">
        <text>L-threonyl-[protein] + ATP = O-phospho-L-threonyl-[protein] + ADP + H(+)</text>
        <dbReference type="Rhea" id="RHEA:46608"/>
        <dbReference type="Rhea" id="RHEA-COMP:11060"/>
        <dbReference type="Rhea" id="RHEA-COMP:11605"/>
        <dbReference type="ChEBI" id="CHEBI:15378"/>
        <dbReference type="ChEBI" id="CHEBI:30013"/>
        <dbReference type="ChEBI" id="CHEBI:30616"/>
        <dbReference type="ChEBI" id="CHEBI:61977"/>
        <dbReference type="ChEBI" id="CHEBI:456216"/>
        <dbReference type="EC" id="2.7.11.1"/>
    </reaction>
</comment>
<dbReference type="RefSeq" id="WP_092105048.1">
    <property type="nucleotide sequence ID" value="NZ_LT629739.1"/>
</dbReference>
<keyword evidence="3" id="KW-0808">Transferase</keyword>
<dbReference type="SMART" id="SM00220">
    <property type="entry name" value="S_TKc"/>
    <property type="match status" value="1"/>
</dbReference>
<keyword evidence="4" id="KW-0677">Repeat</keyword>
<keyword evidence="7" id="KW-0067">ATP-binding</keyword>
<feature type="compositionally biased region" description="Gly residues" evidence="10">
    <location>
        <begin position="589"/>
        <end position="602"/>
    </location>
</feature>
<feature type="region of interest" description="Disordered" evidence="10">
    <location>
        <begin position="479"/>
        <end position="614"/>
    </location>
</feature>
<reference evidence="13" key="1">
    <citation type="submission" date="2016-10" db="EMBL/GenBank/DDBJ databases">
        <authorList>
            <person name="Varghese N."/>
            <person name="Submissions S."/>
        </authorList>
    </citation>
    <scope>NUCLEOTIDE SEQUENCE [LARGE SCALE GENOMIC DNA]</scope>
    <source>
        <strain evidence="13">DSM 22082</strain>
    </source>
</reference>
<dbReference type="InterPro" id="IPR008271">
    <property type="entry name" value="Ser/Thr_kinase_AS"/>
</dbReference>
<dbReference type="EMBL" id="LT629739">
    <property type="protein sequence ID" value="SDS37347.1"/>
    <property type="molecule type" value="Genomic_DNA"/>
</dbReference>
<name>A0A1H1RNH9_BRESA</name>
<dbReference type="Gene3D" id="1.10.510.10">
    <property type="entry name" value="Transferase(Phosphotransferase) domain 1"/>
    <property type="match status" value="1"/>
</dbReference>
<dbReference type="Proteomes" id="UP000199700">
    <property type="component" value="Chromosome"/>
</dbReference>
<dbReference type="FunFam" id="1.10.510.10:FF:000021">
    <property type="entry name" value="Serine/threonine protein kinase"/>
    <property type="match status" value="1"/>
</dbReference>
<dbReference type="Gene3D" id="3.30.10.20">
    <property type="match status" value="1"/>
</dbReference>
<gene>
    <name evidence="13" type="ORF">SAMN04489751_1864</name>
</gene>
<dbReference type="PROSITE" id="PS50011">
    <property type="entry name" value="PROTEIN_KINASE_DOM"/>
    <property type="match status" value="1"/>
</dbReference>
<feature type="domain" description="Protein kinase" evidence="12">
    <location>
        <begin position="13"/>
        <end position="269"/>
    </location>
</feature>
<dbReference type="AlphaFoldDB" id="A0A1H1RNH9"/>
<dbReference type="CDD" id="cd06577">
    <property type="entry name" value="PASTA_pknB"/>
    <property type="match status" value="1"/>
</dbReference>
<evidence type="ECO:0000256" key="5">
    <source>
        <dbReference type="ARBA" id="ARBA00022741"/>
    </source>
</evidence>
<keyword evidence="11" id="KW-0472">Membrane</keyword>
<dbReference type="Pfam" id="PF03793">
    <property type="entry name" value="PASTA"/>
    <property type="match status" value="1"/>
</dbReference>
<dbReference type="PANTHER" id="PTHR43289:SF6">
    <property type="entry name" value="SERINE_THREONINE-PROTEIN KINASE NEKL-3"/>
    <property type="match status" value="1"/>
</dbReference>
<feature type="compositionally biased region" description="Low complexity" evidence="10">
    <location>
        <begin position="491"/>
        <end position="588"/>
    </location>
</feature>
<keyword evidence="2 13" id="KW-0723">Serine/threonine-protein kinase</keyword>
<dbReference type="STRING" id="629680.SAMN04489751_1864"/>
<dbReference type="PROSITE" id="PS00108">
    <property type="entry name" value="PROTEIN_KINASE_ST"/>
    <property type="match status" value="1"/>
</dbReference>
<dbReference type="OrthoDB" id="9762169at2"/>
<evidence type="ECO:0000256" key="6">
    <source>
        <dbReference type="ARBA" id="ARBA00022777"/>
    </source>
</evidence>
<dbReference type="InterPro" id="IPR000719">
    <property type="entry name" value="Prot_kinase_dom"/>
</dbReference>
<proteinExistence type="predicted"/>
<dbReference type="Gene3D" id="3.30.200.20">
    <property type="entry name" value="Phosphorylase Kinase, domain 1"/>
    <property type="match status" value="1"/>
</dbReference>
<evidence type="ECO:0000256" key="1">
    <source>
        <dbReference type="ARBA" id="ARBA00012513"/>
    </source>
</evidence>
<dbReference type="GO" id="GO:0005524">
    <property type="term" value="F:ATP binding"/>
    <property type="evidence" value="ECO:0007669"/>
    <property type="project" value="UniProtKB-KW"/>
</dbReference>
<dbReference type="EC" id="2.7.11.1" evidence="1"/>
<evidence type="ECO:0000256" key="2">
    <source>
        <dbReference type="ARBA" id="ARBA00022527"/>
    </source>
</evidence>
<keyword evidence="14" id="KW-1185">Reference proteome</keyword>
<sequence>MRPVEGTLLGNRYKLTSRIAVGGMGEVWKGEDSVLGREVAAKILKDEYLSDSTFLARFRAEAQNMGRVSDPGIAGVFDYGDEEGSPYLVMEYVPGEALSAIIERSAPLSEADTLSIVSQSAQALGAAHKAGVIHRDVKPGNILMTPDFRVKITDFGIARVTDQAPLTKTGQVMGTAQYLAPEQATGKGSGPGSDLYALGIIAYEALAGQRPFTGDSQVAIAIAQVNQQHPPLPDTVSEPLRRLVDCLLEKKPDRRPSDAVAVSRAADALSAGDVAGAEEILPQMRLGNAASEALTQVFNNPEPVPTTKAMPVTASNDETRVYPGAAAAGVAGAGAAGAAGAADGSELDAENAEDKDLDEKQSKKGRALIWILAIIALIAVGSLLWFFLGGGSGEPEPSPTSSQATTSETAQTVEIDKNDYIGLTESSAVQNLEQQGLEADTRNIESSRAAGTVADVGEGDNGYTFEEGDTVTLYISTGPAEEPVETEEPEPSNTPSPSETSGDNGASTDDGNESSSSDENSNSNDTGTADADNGSGSDSGDTSSSDPGSDSSSNSDPNGSDQDSGSNSNSDSTSNSSSNSGSDTASDSDGGGDNPTGGGSDPGAGENLDEGIFG</sequence>
<evidence type="ECO:0000256" key="8">
    <source>
        <dbReference type="ARBA" id="ARBA00047899"/>
    </source>
</evidence>
<feature type="transmembrane region" description="Helical" evidence="11">
    <location>
        <begin position="367"/>
        <end position="388"/>
    </location>
</feature>
<evidence type="ECO:0000256" key="4">
    <source>
        <dbReference type="ARBA" id="ARBA00022737"/>
    </source>
</evidence>
<dbReference type="CDD" id="cd14014">
    <property type="entry name" value="STKc_PknB_like"/>
    <property type="match status" value="1"/>
</dbReference>
<evidence type="ECO:0000256" key="9">
    <source>
        <dbReference type="ARBA" id="ARBA00048679"/>
    </source>
</evidence>
<protein>
    <recommendedName>
        <fullName evidence="1">non-specific serine/threonine protein kinase</fullName>
        <ecNumber evidence="1">2.7.11.1</ecNumber>
    </recommendedName>
</protein>
<keyword evidence="5" id="KW-0547">Nucleotide-binding</keyword>
<organism evidence="13 14">
    <name type="scientific">Brevibacterium sandarakinum</name>
    <dbReference type="NCBI Taxonomy" id="629680"/>
    <lineage>
        <taxon>Bacteria</taxon>
        <taxon>Bacillati</taxon>
        <taxon>Actinomycetota</taxon>
        <taxon>Actinomycetes</taxon>
        <taxon>Micrococcales</taxon>
        <taxon>Brevibacteriaceae</taxon>
        <taxon>Brevibacterium</taxon>
    </lineage>
</organism>
<keyword evidence="6 13" id="KW-0418">Kinase</keyword>
<dbReference type="SUPFAM" id="SSF56112">
    <property type="entry name" value="Protein kinase-like (PK-like)"/>
    <property type="match status" value="1"/>
</dbReference>
<evidence type="ECO:0000256" key="3">
    <source>
        <dbReference type="ARBA" id="ARBA00022679"/>
    </source>
</evidence>
<dbReference type="InterPro" id="IPR005543">
    <property type="entry name" value="PASTA_dom"/>
</dbReference>
<evidence type="ECO:0000256" key="7">
    <source>
        <dbReference type="ARBA" id="ARBA00022840"/>
    </source>
</evidence>
<dbReference type="PANTHER" id="PTHR43289">
    <property type="entry name" value="MITOGEN-ACTIVATED PROTEIN KINASE KINASE KINASE 20-RELATED"/>
    <property type="match status" value="1"/>
</dbReference>
<dbReference type="InterPro" id="IPR011009">
    <property type="entry name" value="Kinase-like_dom_sf"/>
</dbReference>
<dbReference type="Pfam" id="PF00069">
    <property type="entry name" value="Pkinase"/>
    <property type="match status" value="1"/>
</dbReference>
<evidence type="ECO:0000256" key="10">
    <source>
        <dbReference type="SAM" id="MobiDB-lite"/>
    </source>
</evidence>
<evidence type="ECO:0000256" key="11">
    <source>
        <dbReference type="SAM" id="Phobius"/>
    </source>
</evidence>